<evidence type="ECO:0000313" key="2">
    <source>
        <dbReference type="Proteomes" id="UP000479190"/>
    </source>
</evidence>
<reference evidence="1 2" key="1">
    <citation type="submission" date="2020-02" db="EMBL/GenBank/DDBJ databases">
        <authorList>
            <person name="Ferguson B K."/>
        </authorList>
    </citation>
    <scope>NUCLEOTIDE SEQUENCE [LARGE SCALE GENOMIC DNA]</scope>
</reference>
<organism evidence="1 2">
    <name type="scientific">Trichogramma brassicae</name>
    <dbReference type="NCBI Taxonomy" id="86971"/>
    <lineage>
        <taxon>Eukaryota</taxon>
        <taxon>Metazoa</taxon>
        <taxon>Ecdysozoa</taxon>
        <taxon>Arthropoda</taxon>
        <taxon>Hexapoda</taxon>
        <taxon>Insecta</taxon>
        <taxon>Pterygota</taxon>
        <taxon>Neoptera</taxon>
        <taxon>Endopterygota</taxon>
        <taxon>Hymenoptera</taxon>
        <taxon>Apocrita</taxon>
        <taxon>Proctotrupomorpha</taxon>
        <taxon>Chalcidoidea</taxon>
        <taxon>Trichogrammatidae</taxon>
        <taxon>Trichogramma</taxon>
    </lineage>
</organism>
<dbReference type="AlphaFoldDB" id="A0A6H5HU42"/>
<name>A0A6H5HU42_9HYME</name>
<accession>A0A6H5HU42</accession>
<keyword evidence="2" id="KW-1185">Reference proteome</keyword>
<dbReference type="EMBL" id="CADCXV010000225">
    <property type="protein sequence ID" value="CAB0028978.1"/>
    <property type="molecule type" value="Genomic_DNA"/>
</dbReference>
<sequence length="324" mass="37141">MRREKREAQQHSSTFSRIYIHKHCTNNTTARIDSQLPAICSSSTSSRRRLASLLLLPLLRIPTKHEVLLFSFSGICAALQSRINAVDVLESYIRKQKREMMQARCCVQQRGPSGLIKRHRFSSLVSNLMVQWACCVDIVEYESCPGQLFWKTLYMRRSRRRHLLARTRGDDLTKSAHHGRPKKVWCRLIKFYYKLPLRLRSKYFLFTKKARSKGVLCQRTYFWMQHRCSSPLAVVVEGVVTEYEIPESISRRQYHGQARIGLVHGDDDGRRGGHYCHFRDVVVDGDVDASSIDVGQPLQRPASTNDGLCVSSASATAARISARL</sequence>
<protein>
    <submittedName>
        <fullName evidence="1">Uncharacterized protein</fullName>
    </submittedName>
</protein>
<proteinExistence type="predicted"/>
<gene>
    <name evidence="1" type="ORF">TBRA_LOCUS1085</name>
</gene>
<dbReference type="Proteomes" id="UP000479190">
    <property type="component" value="Unassembled WGS sequence"/>
</dbReference>
<evidence type="ECO:0000313" key="1">
    <source>
        <dbReference type="EMBL" id="CAB0028978.1"/>
    </source>
</evidence>